<evidence type="ECO:0000256" key="1">
    <source>
        <dbReference type="SAM" id="MobiDB-lite"/>
    </source>
</evidence>
<feature type="compositionally biased region" description="Basic and acidic residues" evidence="1">
    <location>
        <begin position="223"/>
        <end position="239"/>
    </location>
</feature>
<dbReference type="InterPro" id="IPR036291">
    <property type="entry name" value="NAD(P)-bd_dom_sf"/>
</dbReference>
<protein>
    <submittedName>
        <fullName evidence="2">Uncharacterized protein</fullName>
    </submittedName>
</protein>
<evidence type="ECO:0000313" key="2">
    <source>
        <dbReference type="EMBL" id="MEL3973777.1"/>
    </source>
</evidence>
<comment type="caution">
    <text evidence="2">The sequence shown here is derived from an EMBL/GenBank/DDBJ whole genome shotgun (WGS) entry which is preliminary data.</text>
</comment>
<accession>A0ABU9KE90</accession>
<gene>
    <name evidence="2" type="ORF">AAEO50_15945</name>
</gene>
<dbReference type="EMBL" id="JBBYAF010000035">
    <property type="protein sequence ID" value="MEL3973777.1"/>
    <property type="molecule type" value="Genomic_DNA"/>
</dbReference>
<sequence length="239" mass="27382">MNHAIVMAAQQFLGFELCSALLERGWTVTAVDDDEEPKDKWMEIGRNANIQYVPSHAWNRELPAECRLFLPYYDQYKGNKLECISLIDHIYENNEDFPEIVQIFSNLTERTREIKSRKTAVATFYLPTLYGVHQPSHFLFSQVLQGREDEELHYADDPSGAIYVKDAAKCIIKHSGKHGTYSLKPLSDNSWKEALSYITDETITPSMQAGRLKGDSITVHPSKSHESILNEQKERMNAL</sequence>
<proteinExistence type="predicted"/>
<reference evidence="2 3" key="1">
    <citation type="submission" date="2024-04" db="EMBL/GenBank/DDBJ databases">
        <title>Bacillus oryzaecorticis sp. nov., a moderately halophilic bacterium isolated from rice husks.</title>
        <authorList>
            <person name="Zhu H.-S."/>
        </authorList>
    </citation>
    <scope>NUCLEOTIDE SEQUENCE [LARGE SCALE GENOMIC DNA]</scope>
    <source>
        <strain evidence="2 3">ZC255</strain>
    </source>
</reference>
<dbReference type="SUPFAM" id="SSF51735">
    <property type="entry name" value="NAD(P)-binding Rossmann-fold domains"/>
    <property type="match status" value="1"/>
</dbReference>
<dbReference type="RefSeq" id="WP_341985282.1">
    <property type="nucleotide sequence ID" value="NZ_JBBYAF010000035.1"/>
</dbReference>
<dbReference type="Proteomes" id="UP001389717">
    <property type="component" value="Unassembled WGS sequence"/>
</dbReference>
<evidence type="ECO:0000313" key="3">
    <source>
        <dbReference type="Proteomes" id="UP001389717"/>
    </source>
</evidence>
<keyword evidence="3" id="KW-1185">Reference proteome</keyword>
<organism evidence="2 3">
    <name type="scientific">Rossellomorea oryzaecorticis</name>
    <dbReference type="NCBI Taxonomy" id="1396505"/>
    <lineage>
        <taxon>Bacteria</taxon>
        <taxon>Bacillati</taxon>
        <taxon>Bacillota</taxon>
        <taxon>Bacilli</taxon>
        <taxon>Bacillales</taxon>
        <taxon>Bacillaceae</taxon>
        <taxon>Rossellomorea</taxon>
    </lineage>
</organism>
<name>A0ABU9KE90_9BACI</name>
<feature type="region of interest" description="Disordered" evidence="1">
    <location>
        <begin position="213"/>
        <end position="239"/>
    </location>
</feature>